<dbReference type="Proteomes" id="UP000178099">
    <property type="component" value="Unassembled WGS sequence"/>
</dbReference>
<dbReference type="InterPro" id="IPR000100">
    <property type="entry name" value="RNase_P"/>
</dbReference>
<evidence type="ECO:0000313" key="6">
    <source>
        <dbReference type="EMBL" id="OGZ10861.1"/>
    </source>
</evidence>
<protein>
    <submittedName>
        <fullName evidence="6">Uncharacterized protein</fullName>
    </submittedName>
</protein>
<keyword evidence="3" id="KW-0255">Endonuclease</keyword>
<dbReference type="GO" id="GO:0008033">
    <property type="term" value="P:tRNA processing"/>
    <property type="evidence" value="ECO:0007669"/>
    <property type="project" value="UniProtKB-KW"/>
</dbReference>
<dbReference type="InterPro" id="IPR020568">
    <property type="entry name" value="Ribosomal_Su5_D2-typ_SF"/>
</dbReference>
<comment type="caution">
    <text evidence="6">The sequence shown here is derived from an EMBL/GenBank/DDBJ whole genome shotgun (WGS) entry which is preliminary data.</text>
</comment>
<evidence type="ECO:0000256" key="5">
    <source>
        <dbReference type="ARBA" id="ARBA00022884"/>
    </source>
</evidence>
<dbReference type="InterPro" id="IPR014721">
    <property type="entry name" value="Ribsml_uS5_D2-typ_fold_subgr"/>
</dbReference>
<keyword evidence="4" id="KW-0378">Hydrolase</keyword>
<name>A0A1G2DD43_9BACT</name>
<reference evidence="6 7" key="1">
    <citation type="journal article" date="2016" name="Nat. Commun.">
        <title>Thousands of microbial genomes shed light on interconnected biogeochemical processes in an aquifer system.</title>
        <authorList>
            <person name="Anantharaman K."/>
            <person name="Brown C.T."/>
            <person name="Hug L.A."/>
            <person name="Sharon I."/>
            <person name="Castelle C.J."/>
            <person name="Probst A.J."/>
            <person name="Thomas B.C."/>
            <person name="Singh A."/>
            <person name="Wilkins M.J."/>
            <person name="Karaoz U."/>
            <person name="Brodie E.L."/>
            <person name="Williams K.H."/>
            <person name="Hubbard S.S."/>
            <person name="Banfield J.F."/>
        </authorList>
    </citation>
    <scope>NUCLEOTIDE SEQUENCE [LARGE SCALE GENOMIC DNA]</scope>
</reference>
<accession>A0A1G2DD43</accession>
<dbReference type="GO" id="GO:0004526">
    <property type="term" value="F:ribonuclease P activity"/>
    <property type="evidence" value="ECO:0007669"/>
    <property type="project" value="InterPro"/>
</dbReference>
<gene>
    <name evidence="6" type="ORF">A3D67_02705</name>
</gene>
<dbReference type="SUPFAM" id="SSF54211">
    <property type="entry name" value="Ribosomal protein S5 domain 2-like"/>
    <property type="match status" value="1"/>
</dbReference>
<dbReference type="EMBL" id="MHLN01000031">
    <property type="protein sequence ID" value="OGZ10861.1"/>
    <property type="molecule type" value="Genomic_DNA"/>
</dbReference>
<dbReference type="Gene3D" id="3.30.230.10">
    <property type="match status" value="1"/>
</dbReference>
<dbReference type="AlphaFoldDB" id="A0A1G2DD43"/>
<evidence type="ECO:0000256" key="4">
    <source>
        <dbReference type="ARBA" id="ARBA00022801"/>
    </source>
</evidence>
<keyword evidence="1" id="KW-0819">tRNA processing</keyword>
<sequence>MLPKKQKLTKGDFSLLGKNGKNFHSPHLTLRVYRASEGIENKYSFVVSKKVSTKSTQRNALKRCGYRVIGKVLGGARKGFSCVFFFKKTPEDGRFSEPVIQKEIIGLLQEAQVL</sequence>
<dbReference type="GO" id="GO:0000049">
    <property type="term" value="F:tRNA binding"/>
    <property type="evidence" value="ECO:0007669"/>
    <property type="project" value="InterPro"/>
</dbReference>
<keyword evidence="2" id="KW-0540">Nuclease</keyword>
<organism evidence="6 7">
    <name type="scientific">Candidatus Lloydbacteria bacterium RIFCSPHIGHO2_02_FULL_51_22</name>
    <dbReference type="NCBI Taxonomy" id="1798663"/>
    <lineage>
        <taxon>Bacteria</taxon>
        <taxon>Candidatus Lloydiibacteriota</taxon>
    </lineage>
</organism>
<evidence type="ECO:0000256" key="1">
    <source>
        <dbReference type="ARBA" id="ARBA00022694"/>
    </source>
</evidence>
<evidence type="ECO:0000256" key="3">
    <source>
        <dbReference type="ARBA" id="ARBA00022759"/>
    </source>
</evidence>
<keyword evidence="5" id="KW-0694">RNA-binding</keyword>
<proteinExistence type="predicted"/>
<dbReference type="Pfam" id="PF00825">
    <property type="entry name" value="Ribonuclease_P"/>
    <property type="match status" value="1"/>
</dbReference>
<evidence type="ECO:0000313" key="7">
    <source>
        <dbReference type="Proteomes" id="UP000178099"/>
    </source>
</evidence>
<evidence type="ECO:0000256" key="2">
    <source>
        <dbReference type="ARBA" id="ARBA00022722"/>
    </source>
</evidence>